<dbReference type="InterPro" id="IPR003501">
    <property type="entry name" value="PTS_EIIB_2/3"/>
</dbReference>
<dbReference type="PROSITE" id="PS51099">
    <property type="entry name" value="PTS_EIIB_TYPE_2"/>
    <property type="match status" value="1"/>
</dbReference>
<dbReference type="SUPFAM" id="SSF52794">
    <property type="entry name" value="PTS system IIB component-like"/>
    <property type="match status" value="1"/>
</dbReference>
<dbReference type="Proteomes" id="UP000198508">
    <property type="component" value="Unassembled WGS sequence"/>
</dbReference>
<dbReference type="RefSeq" id="WP_092360580.1">
    <property type="nucleotide sequence ID" value="NZ_CABJCG010000001.1"/>
</dbReference>
<sequence length="98" mass="10734">MESKKVLICCANGVATSTFVAMKCKNKFKEMGITAEVSTCTSLEVKSKAQRMKPDLIISNVGKSIKVPEGIPVVYGVNLLSGREMDATWDEILEHLNK</sequence>
<dbReference type="Pfam" id="PF02302">
    <property type="entry name" value="PTS_IIB"/>
    <property type="match status" value="1"/>
</dbReference>
<dbReference type="EMBL" id="FOIM01000001">
    <property type="protein sequence ID" value="SET01367.1"/>
    <property type="molecule type" value="Genomic_DNA"/>
</dbReference>
<dbReference type="STRING" id="460384.SAMN05216313_101336"/>
<evidence type="ECO:0000313" key="4">
    <source>
        <dbReference type="Proteomes" id="UP000198508"/>
    </source>
</evidence>
<dbReference type="InterPro" id="IPR013011">
    <property type="entry name" value="PTS_EIIB_2"/>
</dbReference>
<evidence type="ECO:0000256" key="1">
    <source>
        <dbReference type="ARBA" id="ARBA00022679"/>
    </source>
</evidence>
<reference evidence="4" key="1">
    <citation type="submission" date="2016-10" db="EMBL/GenBank/DDBJ databases">
        <authorList>
            <person name="Varghese N."/>
            <person name="Submissions S."/>
        </authorList>
    </citation>
    <scope>NUCLEOTIDE SEQUENCE [LARGE SCALE GENOMIC DNA]</scope>
    <source>
        <strain evidence="4">NLAE-zl-G277</strain>
    </source>
</reference>
<dbReference type="Gene3D" id="3.40.50.2300">
    <property type="match status" value="1"/>
</dbReference>
<feature type="domain" description="PTS EIIB type-2" evidence="2">
    <location>
        <begin position="4"/>
        <end position="98"/>
    </location>
</feature>
<keyword evidence="4" id="KW-1185">Reference proteome</keyword>
<organism evidence="3 4">
    <name type="scientific">Enterocloster lavalensis</name>
    <dbReference type="NCBI Taxonomy" id="460384"/>
    <lineage>
        <taxon>Bacteria</taxon>
        <taxon>Bacillati</taxon>
        <taxon>Bacillota</taxon>
        <taxon>Clostridia</taxon>
        <taxon>Lachnospirales</taxon>
        <taxon>Lachnospiraceae</taxon>
        <taxon>Enterocloster</taxon>
    </lineage>
</organism>
<dbReference type="GO" id="GO:0009401">
    <property type="term" value="P:phosphoenolpyruvate-dependent sugar phosphotransferase system"/>
    <property type="evidence" value="ECO:0007669"/>
    <property type="project" value="InterPro"/>
</dbReference>
<evidence type="ECO:0000313" key="3">
    <source>
        <dbReference type="EMBL" id="SET01367.1"/>
    </source>
</evidence>
<evidence type="ECO:0000259" key="2">
    <source>
        <dbReference type="PROSITE" id="PS51099"/>
    </source>
</evidence>
<proteinExistence type="predicted"/>
<protein>
    <submittedName>
        <fullName evidence="3">PTS system, galactitol-specific IIB component</fullName>
    </submittedName>
</protein>
<keyword evidence="1" id="KW-0808">Transferase</keyword>
<name>A0A1I0B4F5_9FIRM</name>
<accession>A0A1I0B4F5</accession>
<dbReference type="GO" id="GO:0008982">
    <property type="term" value="F:protein-N(PI)-phosphohistidine-sugar phosphotransferase activity"/>
    <property type="evidence" value="ECO:0007669"/>
    <property type="project" value="InterPro"/>
</dbReference>
<dbReference type="InterPro" id="IPR036095">
    <property type="entry name" value="PTS_EIIB-like_sf"/>
</dbReference>
<dbReference type="AlphaFoldDB" id="A0A1I0B4F5"/>
<gene>
    <name evidence="3" type="ORF">SAMN05216313_101336</name>
</gene>
<dbReference type="GeneID" id="93280032"/>